<dbReference type="InterPro" id="IPR011604">
    <property type="entry name" value="PDDEXK-like_dom_sf"/>
</dbReference>
<keyword evidence="1" id="KW-0540">Nuclease</keyword>
<dbReference type="Gene3D" id="3.90.320.10">
    <property type="match status" value="1"/>
</dbReference>
<dbReference type="InterPro" id="IPR027417">
    <property type="entry name" value="P-loop_NTPase"/>
</dbReference>
<proteinExistence type="predicted"/>
<accession>A0A059F6T3</accession>
<keyword evidence="5 15" id="KW-0347">Helicase</keyword>
<dbReference type="GO" id="GO:0005524">
    <property type="term" value="F:ATP binding"/>
    <property type="evidence" value="ECO:0007669"/>
    <property type="project" value="UniProtKB-UniRule"/>
</dbReference>
<evidence type="ECO:0000256" key="10">
    <source>
        <dbReference type="ARBA" id="ARBA00023235"/>
    </source>
</evidence>
<keyword evidence="3" id="KW-0227">DNA damage</keyword>
<dbReference type="SUPFAM" id="SSF52540">
    <property type="entry name" value="P-loop containing nucleoside triphosphate hydrolases"/>
    <property type="match status" value="1"/>
</dbReference>
<dbReference type="Pfam" id="PF13361">
    <property type="entry name" value="UvrD_C"/>
    <property type="match status" value="1"/>
</dbReference>
<dbReference type="EMBL" id="ARYJ01000018">
    <property type="protein sequence ID" value="KCZ83791.1"/>
    <property type="molecule type" value="Genomic_DNA"/>
</dbReference>
<evidence type="ECO:0000256" key="13">
    <source>
        <dbReference type="ARBA" id="ARBA00034923"/>
    </source>
</evidence>
<dbReference type="PROSITE" id="PS51217">
    <property type="entry name" value="UVRD_HELICASE_CTER"/>
    <property type="match status" value="1"/>
</dbReference>
<evidence type="ECO:0000313" key="19">
    <source>
        <dbReference type="Proteomes" id="UP000024816"/>
    </source>
</evidence>
<reference evidence="18 19" key="1">
    <citation type="journal article" date="2014" name="Antonie Van Leeuwenhoek">
        <title>Hyphomonas beringensis sp. nov. and Hyphomonas chukchiensis sp. nov., isolated from surface seawater of the Bering Sea and Chukchi Sea.</title>
        <authorList>
            <person name="Li C."/>
            <person name="Lai Q."/>
            <person name="Li G."/>
            <person name="Dong C."/>
            <person name="Wang J."/>
            <person name="Liao Y."/>
            <person name="Shao Z."/>
        </authorList>
    </citation>
    <scope>NUCLEOTIDE SEQUENCE [LARGE SCALE GENOMIC DNA]</scope>
    <source>
        <strain evidence="18 19">VP2</strain>
    </source>
</reference>
<dbReference type="GO" id="GO:0033202">
    <property type="term" value="C:DNA helicase complex"/>
    <property type="evidence" value="ECO:0007669"/>
    <property type="project" value="TreeGrafter"/>
</dbReference>
<evidence type="ECO:0000256" key="7">
    <source>
        <dbReference type="ARBA" id="ARBA00022840"/>
    </source>
</evidence>
<gene>
    <name evidence="18" type="ORF">HJA_16914</name>
</gene>
<evidence type="ECO:0000256" key="2">
    <source>
        <dbReference type="ARBA" id="ARBA00022741"/>
    </source>
</evidence>
<dbReference type="eggNOG" id="COG1074">
    <property type="taxonomic scope" value="Bacteria"/>
</dbReference>
<keyword evidence="10" id="KW-0413">Isomerase</keyword>
<evidence type="ECO:0000256" key="3">
    <source>
        <dbReference type="ARBA" id="ARBA00022763"/>
    </source>
</evidence>
<comment type="catalytic activity">
    <reaction evidence="14">
        <text>ATP + H2O = ADP + phosphate + H(+)</text>
        <dbReference type="Rhea" id="RHEA:13065"/>
        <dbReference type="ChEBI" id="CHEBI:15377"/>
        <dbReference type="ChEBI" id="CHEBI:15378"/>
        <dbReference type="ChEBI" id="CHEBI:30616"/>
        <dbReference type="ChEBI" id="CHEBI:43474"/>
        <dbReference type="ChEBI" id="CHEBI:456216"/>
        <dbReference type="EC" id="5.6.2.4"/>
    </reaction>
</comment>
<evidence type="ECO:0000256" key="4">
    <source>
        <dbReference type="ARBA" id="ARBA00022801"/>
    </source>
</evidence>
<dbReference type="InterPro" id="IPR000212">
    <property type="entry name" value="DNA_helicase_UvrD/REP"/>
</dbReference>
<dbReference type="InterPro" id="IPR038726">
    <property type="entry name" value="PDDEXK_AddAB-type"/>
</dbReference>
<feature type="domain" description="UvrD-like helicase ATP-binding" evidence="16">
    <location>
        <begin position="34"/>
        <end position="526"/>
    </location>
</feature>
<evidence type="ECO:0000313" key="18">
    <source>
        <dbReference type="EMBL" id="KCZ83791.1"/>
    </source>
</evidence>
<feature type="binding site" evidence="15">
    <location>
        <begin position="55"/>
        <end position="62"/>
    </location>
    <ligand>
        <name>ATP</name>
        <dbReference type="ChEBI" id="CHEBI:30616"/>
    </ligand>
</feature>
<keyword evidence="6" id="KW-0269">Exonuclease</keyword>
<dbReference type="PATRIC" id="fig|1280952.3.peg.3385"/>
<dbReference type="InterPro" id="IPR014017">
    <property type="entry name" value="DNA_helicase_UvrD-like_C"/>
</dbReference>
<protein>
    <recommendedName>
        <fullName evidence="12">DNA 3'-5' helicase</fullName>
        <ecNumber evidence="12">5.6.2.4</ecNumber>
    </recommendedName>
    <alternativeName>
        <fullName evidence="13">DNA 3'-5' helicase II</fullName>
    </alternativeName>
</protein>
<evidence type="ECO:0000256" key="5">
    <source>
        <dbReference type="ARBA" id="ARBA00022806"/>
    </source>
</evidence>
<dbReference type="GO" id="GO:0000725">
    <property type="term" value="P:recombinational repair"/>
    <property type="evidence" value="ECO:0007669"/>
    <property type="project" value="TreeGrafter"/>
</dbReference>
<dbReference type="OrthoDB" id="9810135at2"/>
<keyword evidence="19" id="KW-1185">Reference proteome</keyword>
<name>A0A059F6T3_9PROT</name>
<keyword evidence="9" id="KW-0234">DNA repair</keyword>
<evidence type="ECO:0000256" key="12">
    <source>
        <dbReference type="ARBA" id="ARBA00034808"/>
    </source>
</evidence>
<dbReference type="InterPro" id="IPR014016">
    <property type="entry name" value="UvrD-like_ATP-bd"/>
</dbReference>
<evidence type="ECO:0000259" key="17">
    <source>
        <dbReference type="PROSITE" id="PS51217"/>
    </source>
</evidence>
<evidence type="ECO:0000256" key="1">
    <source>
        <dbReference type="ARBA" id="ARBA00022722"/>
    </source>
</evidence>
<evidence type="ECO:0000256" key="14">
    <source>
        <dbReference type="ARBA" id="ARBA00048988"/>
    </source>
</evidence>
<dbReference type="GO" id="GO:0005829">
    <property type="term" value="C:cytosol"/>
    <property type="evidence" value="ECO:0007669"/>
    <property type="project" value="TreeGrafter"/>
</dbReference>
<dbReference type="Gene3D" id="3.40.50.300">
    <property type="entry name" value="P-loop containing nucleotide triphosphate hydrolases"/>
    <property type="match status" value="4"/>
</dbReference>
<dbReference type="EC" id="5.6.2.4" evidence="12"/>
<dbReference type="PANTHER" id="PTHR11070">
    <property type="entry name" value="UVRD / RECB / PCRA DNA HELICASE FAMILY MEMBER"/>
    <property type="match status" value="1"/>
</dbReference>
<dbReference type="GO" id="GO:0043138">
    <property type="term" value="F:3'-5' DNA helicase activity"/>
    <property type="evidence" value="ECO:0007669"/>
    <property type="project" value="UniProtKB-EC"/>
</dbReference>
<dbReference type="RefSeq" id="WP_051597833.1">
    <property type="nucleotide sequence ID" value="NZ_ARYJ01000018.1"/>
</dbReference>
<sequence>MATTALHGGPNGPATPMMEAAMSSFVSPPDTEDFRKAVQVQARSADPMHSAFVMANAGSGKTKVLIDRVARLLLRRPDGRPGAKPDSILCITYTKAAASEMLSRLFKTLGQWSVMEDDPLRKKLAQLQGRKVSDYNAEDLQVARALFANALETPGGLRIETIHAFCARVLRRFPLEAGVFPGFTEIEEDEAFALWNEARSEAVLTAQETMPELLDLLALEGGHEGAMLALDTLRSIGTAVLRFAAHHDGDLETMDDVLRERLQAPEASVAELLDLAMGEALPSADIRTVAELLLTGGKTDVATGEKLIAVLAAEDAGERWSIYRSVFRTASGDVRASNPYTKGMADASPLVAHLFQMKDGLGEEAHRMLELEDRLNRAAAFARTSAMVRVGLPALERYRELKRARAALDFDDLIEHTRILLTATGMSDWVLYKLDGGLSHLLLDEAQDTSPTQWELVDALTGEFDAGQGIERAQDPRTLFVVGDEKQSIYSFQGADPSQLLKQYHQFQSRNSDLLKETMEMSFRSGPEVLEYVDAVWNEAPPIPNAPAGDPTEESNLIRHVSWRSDQHGCVELWPIAPKEEETEEDAWARPVNAMRSSSPKARLATEIARAVKAMIDARESIWADTGEGWVQRPVQPEDILILVRGRTGGLFDAMIGALKAQGLPVAGADRLKLGDHIGVQDCLNLMRFAALPERDLTLAEILRGPFLGLVDDDRYLFELASGRRRGETLWQRVQASTDPEVQAAAAFLQKLIDNAHLPPFDFLTAVLDVPGADGQTGWEKLNARLGHPARDPVEALVAEAIAFDSTEPASLQCFIARMEAGEVEIKRDLAAPEREIRVMTVHGAKGLQAPVVILPDTTSAPKPSGGRIHEINGVPVWSPRKDGELAEVTAARALADARAEEEHRRLLYVALTRAQDRLIIAGHWYGGQKGGGYHDRSWYALCLNAMDRLAPAEGEVRDAIRRFGVSPSTAPKTARRETESAAYPEWALKQVEDTPVTARRKFSAPTSLLGRDMPVMAPFGEGREARLKRGRLIHALLQYLPDVEEADRETAGRNFLARDASLEEAEREEMLVAAMGVLQDPAMTGVFAPGGRAEAAIIGSSKEHLPEGVVINGRVDRLVVSDTEVLIVDFKTDQPAPDTPEGVGESYMLQMAAYWAVLREAWPDRAVRAALCWTDGPKLMPLPEDMLLAALKRAGSEV</sequence>
<dbReference type="Proteomes" id="UP000024816">
    <property type="component" value="Unassembled WGS sequence"/>
</dbReference>
<comment type="caution">
    <text evidence="18">The sequence shown here is derived from an EMBL/GenBank/DDBJ whole genome shotgun (WGS) entry which is preliminary data.</text>
</comment>
<keyword evidence="2 15" id="KW-0547">Nucleotide-binding</keyword>
<evidence type="ECO:0000256" key="8">
    <source>
        <dbReference type="ARBA" id="ARBA00023125"/>
    </source>
</evidence>
<evidence type="ECO:0000259" key="16">
    <source>
        <dbReference type="PROSITE" id="PS51198"/>
    </source>
</evidence>
<dbReference type="GO" id="GO:0004527">
    <property type="term" value="F:exonuclease activity"/>
    <property type="evidence" value="ECO:0007669"/>
    <property type="project" value="UniProtKB-KW"/>
</dbReference>
<organism evidence="18 19">
    <name type="scientific">Hyphomonas jannaschiana VP2</name>
    <dbReference type="NCBI Taxonomy" id="1280952"/>
    <lineage>
        <taxon>Bacteria</taxon>
        <taxon>Pseudomonadati</taxon>
        <taxon>Pseudomonadota</taxon>
        <taxon>Alphaproteobacteria</taxon>
        <taxon>Hyphomonadales</taxon>
        <taxon>Hyphomonadaceae</taxon>
        <taxon>Hyphomonas</taxon>
    </lineage>
</organism>
<dbReference type="Pfam" id="PF12705">
    <property type="entry name" value="PDDEXK_1"/>
    <property type="match status" value="1"/>
</dbReference>
<feature type="domain" description="UvrD-like helicase C-terminal" evidence="17">
    <location>
        <begin position="527"/>
        <end position="847"/>
    </location>
</feature>
<keyword evidence="4 15" id="KW-0378">Hydrolase</keyword>
<dbReference type="PROSITE" id="PS51198">
    <property type="entry name" value="UVRD_HELICASE_ATP_BIND"/>
    <property type="match status" value="1"/>
</dbReference>
<dbReference type="NCBIfam" id="TIGR02784">
    <property type="entry name" value="addA_alphas"/>
    <property type="match status" value="1"/>
</dbReference>
<keyword evidence="8" id="KW-0238">DNA-binding</keyword>
<evidence type="ECO:0000256" key="9">
    <source>
        <dbReference type="ARBA" id="ARBA00023204"/>
    </source>
</evidence>
<keyword evidence="7 15" id="KW-0067">ATP-binding</keyword>
<dbReference type="InterPro" id="IPR011335">
    <property type="entry name" value="Restrct_endonuc-II-like"/>
</dbReference>
<dbReference type="GO" id="GO:0003677">
    <property type="term" value="F:DNA binding"/>
    <property type="evidence" value="ECO:0007669"/>
    <property type="project" value="UniProtKB-KW"/>
</dbReference>
<evidence type="ECO:0000256" key="15">
    <source>
        <dbReference type="PROSITE-ProRule" id="PRU00560"/>
    </source>
</evidence>
<dbReference type="InterPro" id="IPR014151">
    <property type="entry name" value="DNA_helicase_AddA"/>
</dbReference>
<dbReference type="Pfam" id="PF00580">
    <property type="entry name" value="UvrD-helicase"/>
    <property type="match status" value="1"/>
</dbReference>
<evidence type="ECO:0000256" key="11">
    <source>
        <dbReference type="ARBA" id="ARBA00034617"/>
    </source>
</evidence>
<evidence type="ECO:0000256" key="6">
    <source>
        <dbReference type="ARBA" id="ARBA00022839"/>
    </source>
</evidence>
<dbReference type="PANTHER" id="PTHR11070:SF2">
    <property type="entry name" value="ATP-DEPENDENT DNA HELICASE SRS2"/>
    <property type="match status" value="1"/>
</dbReference>
<dbReference type="AlphaFoldDB" id="A0A059F6T3"/>
<dbReference type="STRING" id="1280952.HJA_16914"/>
<comment type="catalytic activity">
    <reaction evidence="11">
        <text>Couples ATP hydrolysis with the unwinding of duplex DNA by translocating in the 3'-5' direction.</text>
        <dbReference type="EC" id="5.6.2.4"/>
    </reaction>
</comment>
<dbReference type="SUPFAM" id="SSF52980">
    <property type="entry name" value="Restriction endonuclease-like"/>
    <property type="match status" value="1"/>
</dbReference>